<dbReference type="EMBL" id="JACQXR010000073">
    <property type="protein sequence ID" value="MBI4726695.1"/>
    <property type="molecule type" value="Genomic_DNA"/>
</dbReference>
<evidence type="ECO:0000313" key="2">
    <source>
        <dbReference type="EMBL" id="MBI4726695.1"/>
    </source>
</evidence>
<dbReference type="InterPro" id="IPR013766">
    <property type="entry name" value="Thioredoxin_domain"/>
</dbReference>
<name>A0A933MKG4_UNCT6</name>
<gene>
    <name evidence="2" type="ORF">HY768_05655</name>
</gene>
<dbReference type="PANTHER" id="PTHR42852">
    <property type="entry name" value="THIOL:DISULFIDE INTERCHANGE PROTEIN DSBE"/>
    <property type="match status" value="1"/>
</dbReference>
<feature type="domain" description="Thioredoxin" evidence="1">
    <location>
        <begin position="20"/>
        <end position="163"/>
    </location>
</feature>
<organism evidence="2 3">
    <name type="scientific">candidate division TA06 bacterium</name>
    <dbReference type="NCBI Taxonomy" id="2250710"/>
    <lineage>
        <taxon>Bacteria</taxon>
        <taxon>Bacteria division TA06</taxon>
    </lineage>
</organism>
<dbReference type="InterPro" id="IPR036249">
    <property type="entry name" value="Thioredoxin-like_sf"/>
</dbReference>
<accession>A0A933MKG4</accession>
<dbReference type="CDD" id="cd02966">
    <property type="entry name" value="TlpA_like_family"/>
    <property type="match status" value="1"/>
</dbReference>
<dbReference type="AlphaFoldDB" id="A0A933MKG4"/>
<dbReference type="InterPro" id="IPR050553">
    <property type="entry name" value="Thioredoxin_ResA/DsbE_sf"/>
</dbReference>
<reference evidence="2" key="1">
    <citation type="submission" date="2020-07" db="EMBL/GenBank/DDBJ databases">
        <title>Huge and variable diversity of episymbiotic CPR bacteria and DPANN archaea in groundwater ecosystems.</title>
        <authorList>
            <person name="He C.Y."/>
            <person name="Keren R."/>
            <person name="Whittaker M."/>
            <person name="Farag I.F."/>
            <person name="Doudna J."/>
            <person name="Cate J.H.D."/>
            <person name="Banfield J.F."/>
        </authorList>
    </citation>
    <scope>NUCLEOTIDE SEQUENCE</scope>
    <source>
        <strain evidence="2">NC_groundwater_1520_Pr4_B-0.1um_53_5</strain>
    </source>
</reference>
<dbReference type="Gene3D" id="3.40.30.10">
    <property type="entry name" value="Glutaredoxin"/>
    <property type="match status" value="1"/>
</dbReference>
<dbReference type="PANTHER" id="PTHR42852:SF17">
    <property type="entry name" value="THIOREDOXIN-LIKE PROTEIN HI_1115"/>
    <property type="match status" value="1"/>
</dbReference>
<dbReference type="PROSITE" id="PS51352">
    <property type="entry name" value="THIOREDOXIN_2"/>
    <property type="match status" value="1"/>
</dbReference>
<proteinExistence type="predicted"/>
<dbReference type="InterPro" id="IPR013740">
    <property type="entry name" value="Redoxin"/>
</dbReference>
<comment type="caution">
    <text evidence="2">The sequence shown here is derived from an EMBL/GenBank/DDBJ whole genome shotgun (WGS) entry which is preliminary data.</text>
</comment>
<dbReference type="Proteomes" id="UP000736328">
    <property type="component" value="Unassembled WGS sequence"/>
</dbReference>
<dbReference type="Pfam" id="PF08534">
    <property type="entry name" value="Redoxin"/>
    <property type="match status" value="1"/>
</dbReference>
<evidence type="ECO:0000313" key="3">
    <source>
        <dbReference type="Proteomes" id="UP000736328"/>
    </source>
</evidence>
<evidence type="ECO:0000259" key="1">
    <source>
        <dbReference type="PROSITE" id="PS51352"/>
    </source>
</evidence>
<protein>
    <submittedName>
        <fullName evidence="2">TlpA family protein disulfide reductase</fullName>
    </submittedName>
</protein>
<dbReference type="SUPFAM" id="SSF52833">
    <property type="entry name" value="Thioredoxin-like"/>
    <property type="match status" value="1"/>
</dbReference>
<sequence length="177" mass="19642">MRIIKTFIICLGLVTAVFGTECSGITGSLKFRTTDGKKISLEKLLKQGPLAISFWATWCHPCQEELKHLQNLHQVYADSGIGFLAVSIDEAKNRQKVKSLISGKKITLPVALDPEQEAMKAFGLTDVPGLFILDQQGNILYRHLGYKPGDELMLEEEIKKIIQRPAFGDTLATPESK</sequence>
<dbReference type="GO" id="GO:0016491">
    <property type="term" value="F:oxidoreductase activity"/>
    <property type="evidence" value="ECO:0007669"/>
    <property type="project" value="InterPro"/>
</dbReference>